<feature type="non-terminal residue" evidence="8">
    <location>
        <position position="1267"/>
    </location>
</feature>
<dbReference type="InterPro" id="IPR032376">
    <property type="entry name" value="DOCK_N"/>
</dbReference>
<dbReference type="FunFam" id="1.25.40.410:FF:000004">
    <property type="entry name" value="Dedicator of cytokinesis protein 1"/>
    <property type="match status" value="1"/>
</dbReference>
<dbReference type="GO" id="GO:0007264">
    <property type="term" value="P:small GTPase-mediated signal transduction"/>
    <property type="evidence" value="ECO:0007669"/>
    <property type="project" value="InterPro"/>
</dbReference>
<protein>
    <submittedName>
        <fullName evidence="8">DOCK2 protein</fullName>
    </submittedName>
</protein>
<dbReference type="AlphaFoldDB" id="A0A7K6AAV6"/>
<evidence type="ECO:0000256" key="4">
    <source>
        <dbReference type="ARBA" id="ARBA00022658"/>
    </source>
</evidence>
<evidence type="ECO:0000256" key="5">
    <source>
        <dbReference type="PROSITE-ProRule" id="PRU00983"/>
    </source>
</evidence>
<accession>A0A7K6AAV6</accession>
<dbReference type="InterPro" id="IPR042455">
    <property type="entry name" value="DOCK_N_sub1"/>
</dbReference>
<feature type="domain" description="C2 DOCK-type" evidence="6">
    <location>
        <begin position="346"/>
        <end position="532"/>
    </location>
</feature>
<dbReference type="InterPro" id="IPR043161">
    <property type="entry name" value="DOCK_C_lobe_A"/>
</dbReference>
<keyword evidence="3" id="KW-0597">Phosphoprotein</keyword>
<dbReference type="GO" id="GO:0005085">
    <property type="term" value="F:guanyl-nucleotide exchange factor activity"/>
    <property type="evidence" value="ECO:0007669"/>
    <property type="project" value="UniProtKB-KW"/>
</dbReference>
<dbReference type="Gene3D" id="2.60.40.150">
    <property type="entry name" value="C2 domain"/>
    <property type="match status" value="1"/>
</dbReference>
<dbReference type="InterPro" id="IPR027357">
    <property type="entry name" value="DOCKER_dom"/>
</dbReference>
<gene>
    <name evidence="8" type="primary">Dock2_1</name>
    <name evidence="8" type="ORF">ONYCOR_R01197</name>
</gene>
<comment type="similarity">
    <text evidence="5">Belongs to the DOCK family.</text>
</comment>
<dbReference type="Pfam" id="PF06920">
    <property type="entry name" value="DHR-2_Lobe_A"/>
    <property type="match status" value="2"/>
</dbReference>
<dbReference type="Pfam" id="PF14429">
    <property type="entry name" value="DOCK-C2"/>
    <property type="match status" value="1"/>
</dbReference>
<dbReference type="GO" id="GO:0016477">
    <property type="term" value="P:cell migration"/>
    <property type="evidence" value="ECO:0007669"/>
    <property type="project" value="TreeGrafter"/>
</dbReference>
<sequence>AGQMERYGQVKRMMQELMEKRSQLLSGTLPKDQLLRLRKEVTGRMDYGNKILALDLVVRDEDENILDPDRTSVISLFQAHRRAAQTLTQRIQEETSLQPRAPGHSTHGAASPSHSLFLCVRNFVCHIGEEAQLFMALYDPGEQRIISENYVIRWASTGVPQDIELLNNLKVVFTDLGSTDLKRERLFLVCQIIRVGRMDLRDTHSRKLSTGLRRPFGISVMDITDITKATCDSDEDKQHFIPVHLVAADSDFLHNMIRKAVEGKDINHKGQGLWVSLKMLWGDLSQVRKDHPHLVDRSTAVARKLGYPEVIMPGKWGGKAPPWGSLGVPAWDQDLADGTVPPGDVRNDIYLTLVQGEFDKGNKKTQKNVEVTVCVCDEAGSVVQNVIQAGAGDSPTSRYRSVVYYQQRHQRWMETLKIAVPIEDVHRTHLRFTFRHRSSSDSKDRSERIFSMAFVRLMRPDGTTLRDGEHDLVLYKGDSRKLEDASTYLSLPSERNLSESKLLSGSSFRVSGAASGLTMSTRDSFQISTLVCSTKLTQNVNLLGLLKWRSKPSLLRGNLQKLMNVDGGEVIKFLQDTLDALFSIMMEHSDTDVYDTLVFDALVFIVGLVADRKFQHFNTVLEAYIHQHFSATLAYKKLLSVLTQYVEQAGRGEPCEPLPRTFKALEYIFKFIVRSRHLFAHAKMGGVCSALAAACAGAGDEPQLGVFGEFRQGLYAGCLQCPWWAQLPSGIILPHMALRHPGAPPTHSPILSITWGSGVNPSPNGRAVLRDFVGNLPPQRLLKQKLQSLTHIASSRVFQSCRSQIIPLSPVDANMAVMAVVSLFPLLPAGVSTSLPSRGASASPHYVACMATILSQMDKDHYSAYIQAFPSRPELMDFLMETFILFKDLIGKTVYPCDWVVMNMVQNREFLRTINQFATTLTKMFLSNSSFELQLWNNYFHLAVAFLTQESLQLENFSPAKRNSILAKYGDMRATIGASIRDMWYSLGHHKIEFIPGMVGPILEMTLVPELELRRSTIPIFFDMMLCEHQLTGSFSRFEDEILRRLDSEVEGGRGDEQYKQLFKSILLSCCQRHPEIAKPGTDFVELVTELLERLLDYRAVMNDENKTYSMSCTVNLLNFYKEIDRQAMYIRYLYKLKDLHISYENYTEGAYTLLLHARLLTWSEEPNTALVPGLHSHHLHTQRQLKEALYNQIIEYFDQGKMWEEAIHICKELAEQYESHVFDYEMLSDILQREAKFYEKILKVLRPSPDYFAVGYYGQGFPTFLR</sequence>
<dbReference type="InterPro" id="IPR035892">
    <property type="entry name" value="C2_domain_sf"/>
</dbReference>
<evidence type="ECO:0000256" key="1">
    <source>
        <dbReference type="ARBA" id="ARBA00004496"/>
    </source>
</evidence>
<dbReference type="Gene3D" id="1.25.40.410">
    <property type="match status" value="1"/>
</dbReference>
<dbReference type="InterPro" id="IPR026791">
    <property type="entry name" value="DOCK"/>
</dbReference>
<organism evidence="8 9">
    <name type="scientific">Onychorhynchus coronatus</name>
    <name type="common">Royal flycatcher</name>
    <dbReference type="NCBI Taxonomy" id="360224"/>
    <lineage>
        <taxon>Eukaryota</taxon>
        <taxon>Metazoa</taxon>
        <taxon>Chordata</taxon>
        <taxon>Craniata</taxon>
        <taxon>Vertebrata</taxon>
        <taxon>Euteleostomi</taxon>
        <taxon>Archelosauria</taxon>
        <taxon>Archosauria</taxon>
        <taxon>Dinosauria</taxon>
        <taxon>Saurischia</taxon>
        <taxon>Theropoda</taxon>
        <taxon>Coelurosauria</taxon>
        <taxon>Aves</taxon>
        <taxon>Neognathae</taxon>
        <taxon>Neoaves</taxon>
        <taxon>Telluraves</taxon>
        <taxon>Australaves</taxon>
        <taxon>Passeriformes</taxon>
        <taxon>Tyrannidae</taxon>
        <taxon>Onychorhynchus</taxon>
    </lineage>
</organism>
<dbReference type="PANTHER" id="PTHR45653:SF6">
    <property type="entry name" value="DEDICATOR OF CYTOKINESIS PROTEIN 2"/>
    <property type="match status" value="1"/>
</dbReference>
<evidence type="ECO:0000313" key="9">
    <source>
        <dbReference type="Proteomes" id="UP000550309"/>
    </source>
</evidence>
<evidence type="ECO:0000259" key="6">
    <source>
        <dbReference type="PROSITE" id="PS51650"/>
    </source>
</evidence>
<keyword evidence="9" id="KW-1185">Reference proteome</keyword>
<dbReference type="SUPFAM" id="SSF48371">
    <property type="entry name" value="ARM repeat"/>
    <property type="match status" value="1"/>
</dbReference>
<dbReference type="Pfam" id="PF23554">
    <property type="entry name" value="TPR_DOCK"/>
    <property type="match status" value="2"/>
</dbReference>
<dbReference type="PROSITE" id="PS51650">
    <property type="entry name" value="C2_DOCK"/>
    <property type="match status" value="1"/>
</dbReference>
<proteinExistence type="inferred from homology"/>
<dbReference type="GO" id="GO:0031267">
    <property type="term" value="F:small GTPase binding"/>
    <property type="evidence" value="ECO:0007669"/>
    <property type="project" value="TreeGrafter"/>
</dbReference>
<dbReference type="PROSITE" id="PS51651">
    <property type="entry name" value="DOCKER"/>
    <property type="match status" value="1"/>
</dbReference>
<feature type="non-terminal residue" evidence="8">
    <location>
        <position position="1"/>
    </location>
</feature>
<evidence type="ECO:0000313" key="8">
    <source>
        <dbReference type="EMBL" id="NWU87038.1"/>
    </source>
</evidence>
<dbReference type="InterPro" id="IPR016024">
    <property type="entry name" value="ARM-type_fold"/>
</dbReference>
<dbReference type="Pfam" id="PF16172">
    <property type="entry name" value="DOCK_N"/>
    <property type="match status" value="1"/>
</dbReference>
<comment type="subcellular location">
    <subcellularLocation>
        <location evidence="1">Cytoplasm</location>
    </subcellularLocation>
</comment>
<dbReference type="InterPro" id="IPR046769">
    <property type="entry name" value="DOCKER_Lobe_A"/>
</dbReference>
<dbReference type="Proteomes" id="UP000550309">
    <property type="component" value="Unassembled WGS sequence"/>
</dbReference>
<dbReference type="GO" id="GO:0007520">
    <property type="term" value="P:myoblast fusion"/>
    <property type="evidence" value="ECO:0007669"/>
    <property type="project" value="TreeGrafter"/>
</dbReference>
<feature type="domain" description="DOCKER" evidence="7">
    <location>
        <begin position="1121"/>
        <end position="1267"/>
    </location>
</feature>
<evidence type="ECO:0000256" key="3">
    <source>
        <dbReference type="ARBA" id="ARBA00022553"/>
    </source>
</evidence>
<evidence type="ECO:0000256" key="2">
    <source>
        <dbReference type="ARBA" id="ARBA00022490"/>
    </source>
</evidence>
<dbReference type="OrthoDB" id="18896at2759"/>
<dbReference type="FunFam" id="2.60.40.150:FF:000044">
    <property type="entry name" value="dedicator of cytokinesis protein 1"/>
    <property type="match status" value="1"/>
</dbReference>
<evidence type="ECO:0000259" key="7">
    <source>
        <dbReference type="PROSITE" id="PS51651"/>
    </source>
</evidence>
<keyword evidence="2" id="KW-0963">Cytoplasm</keyword>
<dbReference type="InterPro" id="IPR056372">
    <property type="entry name" value="TPR_DOCK"/>
</dbReference>
<dbReference type="GO" id="GO:0005737">
    <property type="term" value="C:cytoplasm"/>
    <property type="evidence" value="ECO:0007669"/>
    <property type="project" value="UniProtKB-SubCell"/>
</dbReference>
<dbReference type="Gene3D" id="1.20.1270.350">
    <property type="entry name" value="Dedicator of cytokinesis N-terminal subdomain"/>
    <property type="match status" value="1"/>
</dbReference>
<dbReference type="EMBL" id="VZRK01000605">
    <property type="protein sequence ID" value="NWU87038.1"/>
    <property type="molecule type" value="Genomic_DNA"/>
</dbReference>
<name>A0A7K6AAV6_ONYCO</name>
<keyword evidence="4" id="KW-0344">Guanine-nucleotide releasing factor</keyword>
<comment type="caution">
    <text evidence="8">The sequence shown here is derived from an EMBL/GenBank/DDBJ whole genome shotgun (WGS) entry which is preliminary data.</text>
</comment>
<dbReference type="InterPro" id="IPR027007">
    <property type="entry name" value="C2_DOCK-type_domain"/>
</dbReference>
<dbReference type="PANTHER" id="PTHR45653">
    <property type="entry name" value="DEDICATOR OF CYTOKINESIS"/>
    <property type="match status" value="1"/>
</dbReference>
<reference evidence="8 9" key="1">
    <citation type="submission" date="2019-09" db="EMBL/GenBank/DDBJ databases">
        <title>Bird 10,000 Genomes (B10K) Project - Family phase.</title>
        <authorList>
            <person name="Zhang G."/>
        </authorList>
    </citation>
    <scope>NUCLEOTIDE SEQUENCE [LARGE SCALE GENOMIC DNA]</scope>
    <source>
        <strain evidence="8">B10K-DU-028-75</strain>
        <tissue evidence="8">Mixed tissue sample</tissue>
    </source>
</reference>
<dbReference type="GO" id="GO:0005886">
    <property type="term" value="C:plasma membrane"/>
    <property type="evidence" value="ECO:0007669"/>
    <property type="project" value="TreeGrafter"/>
</dbReference>